<evidence type="ECO:0000256" key="9">
    <source>
        <dbReference type="SAM" id="MobiDB-lite"/>
    </source>
</evidence>
<comment type="subcellular location">
    <subcellularLocation>
        <location evidence="1 8">Cell membrane</location>
        <topology evidence="1 8">Multi-pass membrane protein</topology>
    </subcellularLocation>
</comment>
<keyword evidence="3 8" id="KW-0813">Transport</keyword>
<dbReference type="PROSITE" id="PS50928">
    <property type="entry name" value="ABC_TM1"/>
    <property type="match status" value="1"/>
</dbReference>
<keyword evidence="4" id="KW-1003">Cell membrane</keyword>
<dbReference type="InterPro" id="IPR035906">
    <property type="entry name" value="MetI-like_sf"/>
</dbReference>
<keyword evidence="6 8" id="KW-1133">Transmembrane helix</keyword>
<protein>
    <submittedName>
        <fullName evidence="11">ABC transporter permease</fullName>
    </submittedName>
</protein>
<evidence type="ECO:0000256" key="4">
    <source>
        <dbReference type="ARBA" id="ARBA00022475"/>
    </source>
</evidence>
<evidence type="ECO:0000256" key="2">
    <source>
        <dbReference type="ARBA" id="ARBA00007069"/>
    </source>
</evidence>
<feature type="transmembrane region" description="Helical" evidence="8">
    <location>
        <begin position="30"/>
        <end position="52"/>
    </location>
</feature>
<dbReference type="PANTHER" id="PTHR42929">
    <property type="entry name" value="INNER MEMBRANE ABC TRANSPORTER PERMEASE PROTEIN YDCU-RELATED-RELATED"/>
    <property type="match status" value="1"/>
</dbReference>
<dbReference type="SUPFAM" id="SSF161098">
    <property type="entry name" value="MetI-like"/>
    <property type="match status" value="1"/>
</dbReference>
<evidence type="ECO:0000256" key="8">
    <source>
        <dbReference type="RuleBase" id="RU363032"/>
    </source>
</evidence>
<dbReference type="Gene3D" id="1.10.3720.10">
    <property type="entry name" value="MetI-like"/>
    <property type="match status" value="1"/>
</dbReference>
<evidence type="ECO:0000256" key="7">
    <source>
        <dbReference type="ARBA" id="ARBA00023136"/>
    </source>
</evidence>
<organism evidence="11 12">
    <name type="scientific">Streptacidiphilus monticola</name>
    <dbReference type="NCBI Taxonomy" id="2161674"/>
    <lineage>
        <taxon>Bacteria</taxon>
        <taxon>Bacillati</taxon>
        <taxon>Actinomycetota</taxon>
        <taxon>Actinomycetes</taxon>
        <taxon>Kitasatosporales</taxon>
        <taxon>Streptomycetaceae</taxon>
        <taxon>Streptacidiphilus</taxon>
    </lineage>
</organism>
<reference evidence="12" key="1">
    <citation type="journal article" date="2019" name="Int. J. Syst. Evol. Microbiol.">
        <title>The Global Catalogue of Microorganisms (GCM) 10K type strain sequencing project: providing services to taxonomists for standard genome sequencing and annotation.</title>
        <authorList>
            <consortium name="The Broad Institute Genomics Platform"/>
            <consortium name="The Broad Institute Genome Sequencing Center for Infectious Disease"/>
            <person name="Wu L."/>
            <person name="Ma J."/>
        </authorList>
    </citation>
    <scope>NUCLEOTIDE SEQUENCE [LARGE SCALE GENOMIC DNA]</scope>
    <source>
        <strain evidence="12">JCM 4816</strain>
    </source>
</reference>
<name>A0ABW1G4L6_9ACTN</name>
<feature type="transmembrane region" description="Helical" evidence="8">
    <location>
        <begin position="121"/>
        <end position="141"/>
    </location>
</feature>
<evidence type="ECO:0000313" key="11">
    <source>
        <dbReference type="EMBL" id="MFC5909710.1"/>
    </source>
</evidence>
<feature type="region of interest" description="Disordered" evidence="9">
    <location>
        <begin position="1"/>
        <end position="20"/>
    </location>
</feature>
<evidence type="ECO:0000256" key="1">
    <source>
        <dbReference type="ARBA" id="ARBA00004651"/>
    </source>
</evidence>
<feature type="transmembrane region" description="Helical" evidence="8">
    <location>
        <begin position="91"/>
        <end position="114"/>
    </location>
</feature>
<evidence type="ECO:0000259" key="10">
    <source>
        <dbReference type="PROSITE" id="PS50928"/>
    </source>
</evidence>
<feature type="transmembrane region" description="Helical" evidence="8">
    <location>
        <begin position="232"/>
        <end position="250"/>
    </location>
</feature>
<evidence type="ECO:0000256" key="3">
    <source>
        <dbReference type="ARBA" id="ARBA00022448"/>
    </source>
</evidence>
<dbReference type="Proteomes" id="UP001596174">
    <property type="component" value="Unassembled WGS sequence"/>
</dbReference>
<feature type="domain" description="ABC transmembrane type-1" evidence="10">
    <location>
        <begin position="87"/>
        <end position="302"/>
    </location>
</feature>
<dbReference type="PANTHER" id="PTHR42929:SF1">
    <property type="entry name" value="INNER MEMBRANE ABC TRANSPORTER PERMEASE PROTEIN YDCU-RELATED"/>
    <property type="match status" value="1"/>
</dbReference>
<dbReference type="InterPro" id="IPR000515">
    <property type="entry name" value="MetI-like"/>
</dbReference>
<proteinExistence type="inferred from homology"/>
<comment type="caution">
    <text evidence="11">The sequence shown here is derived from an EMBL/GenBank/DDBJ whole genome shotgun (WGS) entry which is preliminary data.</text>
</comment>
<keyword evidence="7 8" id="KW-0472">Membrane</keyword>
<sequence length="312" mass="34532">MTTGTLTAEPPEVAAPPAEERRPRRNLLPWLLLAPGLLWLVLFFLVPMFTAVSASFQHGNYDEGFTVQWHYAWSNYWDTLRLTWPQMSHSLVYSVLCTVFCLALAYPVAYFIAFRGGRWKSLLMALVIVPSFTSFLIRTIAWKTILADQGPVVHALNSLHILKVTSALGWTVGDHVINSPAAVVCGMVYNFLPFCILPLYTSLEKIDHRLHEAGADLYCNAFTTWRRITLPLSMPGVVAGTLLTFIPAVGDYINAQLLGNANTGVVGQKIEYMFLRSTSDYPAGSALSVVMMVGTLVLVLGYIKKAGTEDLL</sequence>
<gene>
    <name evidence="11" type="ORF">ACFP3V_21160</name>
</gene>
<evidence type="ECO:0000256" key="5">
    <source>
        <dbReference type="ARBA" id="ARBA00022692"/>
    </source>
</evidence>
<comment type="similarity">
    <text evidence="2">Belongs to the binding-protein-dependent transport system permease family. CysTW subfamily.</text>
</comment>
<accession>A0ABW1G4L6</accession>
<dbReference type="EMBL" id="JBHSQJ010000084">
    <property type="protein sequence ID" value="MFC5909710.1"/>
    <property type="molecule type" value="Genomic_DNA"/>
</dbReference>
<dbReference type="Pfam" id="PF00528">
    <property type="entry name" value="BPD_transp_1"/>
    <property type="match status" value="1"/>
</dbReference>
<evidence type="ECO:0000313" key="12">
    <source>
        <dbReference type="Proteomes" id="UP001596174"/>
    </source>
</evidence>
<keyword evidence="12" id="KW-1185">Reference proteome</keyword>
<keyword evidence="5 8" id="KW-0812">Transmembrane</keyword>
<dbReference type="RefSeq" id="WP_380585737.1">
    <property type="nucleotide sequence ID" value="NZ_JBHSQJ010000084.1"/>
</dbReference>
<dbReference type="CDD" id="cd06261">
    <property type="entry name" value="TM_PBP2"/>
    <property type="match status" value="1"/>
</dbReference>
<feature type="transmembrane region" description="Helical" evidence="8">
    <location>
        <begin position="181"/>
        <end position="200"/>
    </location>
</feature>
<evidence type="ECO:0000256" key="6">
    <source>
        <dbReference type="ARBA" id="ARBA00022989"/>
    </source>
</evidence>
<feature type="transmembrane region" description="Helical" evidence="8">
    <location>
        <begin position="281"/>
        <end position="303"/>
    </location>
</feature>